<dbReference type="PROSITE" id="PS51253">
    <property type="entry name" value="HTH_CENPB"/>
    <property type="match status" value="1"/>
</dbReference>
<dbReference type="InterPro" id="IPR006600">
    <property type="entry name" value="HTH_CenpB_DNA-bd_dom"/>
</dbReference>
<dbReference type="InterPro" id="IPR036397">
    <property type="entry name" value="RNaseH_sf"/>
</dbReference>
<dbReference type="EMBL" id="MVGC01000022">
    <property type="protein sequence ID" value="RJE26440.1"/>
    <property type="molecule type" value="Genomic_DNA"/>
</dbReference>
<evidence type="ECO:0000256" key="2">
    <source>
        <dbReference type="SAM" id="MobiDB-lite"/>
    </source>
</evidence>
<proteinExistence type="predicted"/>
<dbReference type="AlphaFoldDB" id="A0A3A2ZUP7"/>
<dbReference type="PANTHER" id="PTHR19303:SF62">
    <property type="entry name" value="HTH CENPB-TYPE DOMAIN-CONTAINING PROTEIN-RELATED"/>
    <property type="match status" value="1"/>
</dbReference>
<dbReference type="STRING" id="2070753.A0A3A2ZUP7"/>
<keyword evidence="5" id="KW-1185">Reference proteome</keyword>
<dbReference type="OrthoDB" id="4457643at2759"/>
<organism evidence="4 5">
    <name type="scientific">Aspergillus sclerotialis</name>
    <dbReference type="NCBI Taxonomy" id="2070753"/>
    <lineage>
        <taxon>Eukaryota</taxon>
        <taxon>Fungi</taxon>
        <taxon>Dikarya</taxon>
        <taxon>Ascomycota</taxon>
        <taxon>Pezizomycotina</taxon>
        <taxon>Eurotiomycetes</taxon>
        <taxon>Eurotiomycetidae</taxon>
        <taxon>Eurotiales</taxon>
        <taxon>Aspergillaceae</taxon>
        <taxon>Aspergillus</taxon>
        <taxon>Aspergillus subgen. Polypaecilum</taxon>
    </lineage>
</organism>
<sequence length="345" mass="39553">MDTRGIAPRQDMVREIANLLLAKRGERPTQLVGSKWVYNYIQRTPDIAMRFSRQYNYQRAICEDPVVIQQWFDRVQQVILQYRILAEDIYNFDETGFAMGLTSTSKVVTRAEYYSKRRVIQPGNREWVTAIETINSSGWALPPTIIFKAKMFNQAWFSTIPRDWRLEVSENGWTTDAISLDWLRYHFLPLTKGRTHGKWRLLIMDGHGSHVTAQFDDLCAENMVIPICMPPHSSHLLQPLDIGCFAVIKRAYGQAIQSKLRYGVNHIDKLDFLATFAAAGLVPFNAQRVIDKLDIKLRTPTPPSSSGSSTYVPHTPYKPTDIHRQASSIKALLRQRLYTPPSPAK</sequence>
<evidence type="ECO:0000313" key="4">
    <source>
        <dbReference type="EMBL" id="RJE26440.1"/>
    </source>
</evidence>
<feature type="region of interest" description="Disordered" evidence="2">
    <location>
        <begin position="297"/>
        <end position="317"/>
    </location>
</feature>
<dbReference type="Pfam" id="PF03184">
    <property type="entry name" value="DDE_1"/>
    <property type="match status" value="1"/>
</dbReference>
<evidence type="ECO:0000259" key="3">
    <source>
        <dbReference type="PROSITE" id="PS51253"/>
    </source>
</evidence>
<reference evidence="5" key="1">
    <citation type="submission" date="2017-02" db="EMBL/GenBank/DDBJ databases">
        <authorList>
            <person name="Tafer H."/>
            <person name="Lopandic K."/>
        </authorList>
    </citation>
    <scope>NUCLEOTIDE SEQUENCE [LARGE SCALE GENOMIC DNA]</scope>
    <source>
        <strain evidence="5">CBS 366.77</strain>
    </source>
</reference>
<dbReference type="GO" id="GO:0003677">
    <property type="term" value="F:DNA binding"/>
    <property type="evidence" value="ECO:0007669"/>
    <property type="project" value="UniProtKB-KW"/>
</dbReference>
<feature type="domain" description="HTH CENPB-type" evidence="3">
    <location>
        <begin position="1"/>
        <end position="50"/>
    </location>
</feature>
<dbReference type="InterPro" id="IPR050863">
    <property type="entry name" value="CenT-Element_Derived"/>
</dbReference>
<accession>A0A3A2ZUP7</accession>
<evidence type="ECO:0000313" key="5">
    <source>
        <dbReference type="Proteomes" id="UP000266188"/>
    </source>
</evidence>
<dbReference type="InterPro" id="IPR004875">
    <property type="entry name" value="DDE_SF_endonuclease_dom"/>
</dbReference>
<dbReference type="Proteomes" id="UP000266188">
    <property type="component" value="Unassembled WGS sequence"/>
</dbReference>
<dbReference type="Pfam" id="PF03221">
    <property type="entry name" value="HTH_Tnp_Tc5"/>
    <property type="match status" value="1"/>
</dbReference>
<dbReference type="PANTHER" id="PTHR19303">
    <property type="entry name" value="TRANSPOSON"/>
    <property type="match status" value="1"/>
</dbReference>
<dbReference type="GO" id="GO:0005634">
    <property type="term" value="C:nucleus"/>
    <property type="evidence" value="ECO:0007669"/>
    <property type="project" value="TreeGrafter"/>
</dbReference>
<name>A0A3A2ZUP7_9EURO</name>
<keyword evidence="1" id="KW-0238">DNA-binding</keyword>
<gene>
    <name evidence="4" type="ORF">PHISCL_01241</name>
</gene>
<evidence type="ECO:0000256" key="1">
    <source>
        <dbReference type="ARBA" id="ARBA00023125"/>
    </source>
</evidence>
<dbReference type="Gene3D" id="3.30.420.10">
    <property type="entry name" value="Ribonuclease H-like superfamily/Ribonuclease H"/>
    <property type="match status" value="1"/>
</dbReference>
<comment type="caution">
    <text evidence="4">The sequence shown here is derived from an EMBL/GenBank/DDBJ whole genome shotgun (WGS) entry which is preliminary data.</text>
</comment>
<protein>
    <submittedName>
        <fullName evidence="4">Pogo transposable element</fullName>
    </submittedName>
</protein>